<proteinExistence type="predicted"/>
<dbReference type="InterPro" id="IPR049458">
    <property type="entry name" value="EpsG-like"/>
</dbReference>
<keyword evidence="1" id="KW-1133">Transmembrane helix</keyword>
<feature type="transmembrane region" description="Helical" evidence="1">
    <location>
        <begin position="261"/>
        <end position="279"/>
    </location>
</feature>
<comment type="caution">
    <text evidence="2">The sequence shown here is derived from an EMBL/GenBank/DDBJ whole genome shotgun (WGS) entry which is preliminary data.</text>
</comment>
<reference evidence="2 3" key="1">
    <citation type="submission" date="2021-12" db="EMBL/GenBank/DDBJ databases">
        <title>A phylogenomic analysis of Limosilactobacillus reuteri reveals ancient and stable evolutionary relationships with rodents and birds and zoonotic transmission to humans.</title>
        <authorList>
            <person name="Li F."/>
            <person name="Li X."/>
            <person name="Cheng C."/>
            <person name="Tollenaar S."/>
            <person name="Zhang J.S."/>
            <person name="Simpson D."/>
            <person name="Tasseva G."/>
            <person name="Perez-Munoz M.E."/>
            <person name="Frese S."/>
            <person name="Gaenzle M.G."/>
            <person name="Walter J."/>
            <person name="Zheng J."/>
        </authorList>
    </citation>
    <scope>NUCLEOTIDE SEQUENCE [LARGE SCALE GENOMIC DNA]</scope>
    <source>
        <strain evidence="2 3">WF-AF5-A</strain>
    </source>
</reference>
<feature type="transmembrane region" description="Helical" evidence="1">
    <location>
        <begin position="237"/>
        <end position="255"/>
    </location>
</feature>
<keyword evidence="3" id="KW-1185">Reference proteome</keyword>
<keyword evidence="1" id="KW-0812">Transmembrane</keyword>
<feature type="transmembrane region" description="Helical" evidence="1">
    <location>
        <begin position="196"/>
        <end position="217"/>
    </location>
</feature>
<dbReference type="Pfam" id="PF14897">
    <property type="entry name" value="EpsG"/>
    <property type="match status" value="1"/>
</dbReference>
<evidence type="ECO:0000313" key="3">
    <source>
        <dbReference type="Proteomes" id="UP001200032"/>
    </source>
</evidence>
<feature type="transmembrane region" description="Helical" evidence="1">
    <location>
        <begin position="155"/>
        <end position="176"/>
    </location>
</feature>
<gene>
    <name evidence="2" type="ORF">LTY59_00345</name>
</gene>
<feature type="transmembrane region" description="Helical" evidence="1">
    <location>
        <begin position="116"/>
        <end position="143"/>
    </location>
</feature>
<sequence>MGTVSPYHSFDTSAYQYMYNLPPISHRFESGYMHLSYYFYLNGFTYEAFRIVSYALFSITMAIGILQLTPNIVGFYSLYLIFPFFLDVTQVRQFFMFSLVICGVGLLSTNNKFFRYIGIFSILISPLFQTSGLVYYLLFILIKVDYKKILKIMDYLIWILPIVTFVIHYGNLNRIFSKALELVLSSRSNGAESVNLYTQGSSFSIVIFYILSISISYYMFRKMIVKLENYAENKKKLLTIVFFIGILFIPLLASSSDFERFIRNSIFIFILTFSIYISQVKIIGSTEWTKGWVGLLCVLILITTSWRYWDTSVTGRNQFLPYIIKVKNPNKLE</sequence>
<protein>
    <submittedName>
        <fullName evidence="2">EpsG family protein</fullName>
    </submittedName>
</protein>
<accession>A0ABS8RFQ0</accession>
<feature type="transmembrane region" description="Helical" evidence="1">
    <location>
        <begin position="291"/>
        <end position="309"/>
    </location>
</feature>
<keyword evidence="1" id="KW-0472">Membrane</keyword>
<dbReference type="Proteomes" id="UP001200032">
    <property type="component" value="Unassembled WGS sequence"/>
</dbReference>
<dbReference type="EMBL" id="JAJPDJ010000029">
    <property type="protein sequence ID" value="MCD7137684.1"/>
    <property type="molecule type" value="Genomic_DNA"/>
</dbReference>
<feature type="transmembrane region" description="Helical" evidence="1">
    <location>
        <begin position="51"/>
        <end position="82"/>
    </location>
</feature>
<organism evidence="2 3">
    <name type="scientific">Limosilactobacillus balticus</name>
    <dbReference type="NCBI Taxonomy" id="2759747"/>
    <lineage>
        <taxon>Bacteria</taxon>
        <taxon>Bacillati</taxon>
        <taxon>Bacillota</taxon>
        <taxon>Bacilli</taxon>
        <taxon>Lactobacillales</taxon>
        <taxon>Lactobacillaceae</taxon>
        <taxon>Limosilactobacillus</taxon>
    </lineage>
</organism>
<evidence type="ECO:0000256" key="1">
    <source>
        <dbReference type="SAM" id="Phobius"/>
    </source>
</evidence>
<name>A0ABS8RFQ0_9LACO</name>
<evidence type="ECO:0000313" key="2">
    <source>
        <dbReference type="EMBL" id="MCD7137684.1"/>
    </source>
</evidence>